<dbReference type="RefSeq" id="WP_126610748.1">
    <property type="nucleotide sequence ID" value="NZ_CP034562.1"/>
</dbReference>
<dbReference type="PANTHER" id="PTHR36919">
    <property type="entry name" value="BLR1215 PROTEIN"/>
    <property type="match status" value="1"/>
</dbReference>
<dbReference type="Proteomes" id="UP000267268">
    <property type="component" value="Chromosome 1"/>
</dbReference>
<dbReference type="EMBL" id="CP034562">
    <property type="protein sequence ID" value="AZQ60789.1"/>
    <property type="molecule type" value="Genomic_DNA"/>
</dbReference>
<feature type="domain" description="DUF2147" evidence="2">
    <location>
        <begin position="24"/>
        <end position="114"/>
    </location>
</feature>
<protein>
    <submittedName>
        <fullName evidence="3">DUF2147 domain-containing protein</fullName>
    </submittedName>
</protein>
<accession>A0A3S9NXV8</accession>
<dbReference type="Pfam" id="PF09917">
    <property type="entry name" value="DUF2147"/>
    <property type="match status" value="1"/>
</dbReference>
<feature type="chain" id="PRO_5019537444" evidence="1">
    <location>
        <begin position="19"/>
        <end position="116"/>
    </location>
</feature>
<feature type="signal peptide" evidence="1">
    <location>
        <begin position="1"/>
        <end position="18"/>
    </location>
</feature>
<keyword evidence="1" id="KW-0732">Signal</keyword>
<dbReference type="PANTHER" id="PTHR36919:SF2">
    <property type="entry name" value="BLL6627 PROTEIN"/>
    <property type="match status" value="1"/>
</dbReference>
<proteinExistence type="predicted"/>
<reference evidence="3 4" key="1">
    <citation type="submission" date="2018-12" db="EMBL/GenBank/DDBJ databases">
        <title>Flammeovirga pectinis sp. nov., isolated from the gut of the Korean scallop, Patinopecten yessoensis.</title>
        <authorList>
            <person name="Bae J.-W."/>
            <person name="Jeong Y.-S."/>
            <person name="Kang W."/>
        </authorList>
    </citation>
    <scope>NUCLEOTIDE SEQUENCE [LARGE SCALE GENOMIC DNA]</scope>
    <source>
        <strain evidence="3 4">L12M1</strain>
    </source>
</reference>
<evidence type="ECO:0000259" key="2">
    <source>
        <dbReference type="Pfam" id="PF09917"/>
    </source>
</evidence>
<dbReference type="Gene3D" id="2.40.128.520">
    <property type="match status" value="1"/>
</dbReference>
<name>A0A3S9NXV8_9BACT</name>
<evidence type="ECO:0000313" key="4">
    <source>
        <dbReference type="Proteomes" id="UP000267268"/>
    </source>
</evidence>
<keyword evidence="4" id="KW-1185">Reference proteome</keyword>
<dbReference type="InterPro" id="IPR019223">
    <property type="entry name" value="DUF2147"/>
</dbReference>
<organism evidence="3 4">
    <name type="scientific">Flammeovirga pectinis</name>
    <dbReference type="NCBI Taxonomy" id="2494373"/>
    <lineage>
        <taxon>Bacteria</taxon>
        <taxon>Pseudomonadati</taxon>
        <taxon>Bacteroidota</taxon>
        <taxon>Cytophagia</taxon>
        <taxon>Cytophagales</taxon>
        <taxon>Flammeovirgaceae</taxon>
        <taxon>Flammeovirga</taxon>
    </lineage>
</organism>
<dbReference type="KEGG" id="fll:EI427_00750"/>
<gene>
    <name evidence="3" type="ORF">EI427_00750</name>
</gene>
<dbReference type="OrthoDB" id="1436768at2"/>
<evidence type="ECO:0000256" key="1">
    <source>
        <dbReference type="SAM" id="SignalP"/>
    </source>
</evidence>
<sequence length="116" mass="12877">MKNLILIMLTLCSLSAMGQSKLNGIWNTGDENTKIEISESNGELVGNIKSSDNTKAKVGTPMLKDFVKEGTNWKAKIYAAKKQKWYDATVTPKGDVLKIEISVGFLSKTLEWKRVP</sequence>
<evidence type="ECO:0000313" key="3">
    <source>
        <dbReference type="EMBL" id="AZQ60789.1"/>
    </source>
</evidence>
<dbReference type="AlphaFoldDB" id="A0A3S9NXV8"/>